<dbReference type="InterPro" id="IPR036890">
    <property type="entry name" value="HATPase_C_sf"/>
</dbReference>
<dbReference type="PANTHER" id="PTHR43711">
    <property type="entry name" value="TWO-COMPONENT HISTIDINE KINASE"/>
    <property type="match status" value="1"/>
</dbReference>
<dbReference type="CDD" id="cd00082">
    <property type="entry name" value="HisKA"/>
    <property type="match status" value="1"/>
</dbReference>
<dbReference type="PROSITE" id="PS50109">
    <property type="entry name" value="HIS_KIN"/>
    <property type="match status" value="1"/>
</dbReference>
<evidence type="ECO:0000259" key="9">
    <source>
        <dbReference type="PROSITE" id="PS50109"/>
    </source>
</evidence>
<sequence length="369" mass="41399">MNEKGKQNRNVRWLFAIRRYITFFLLMAFVISCCMTLFLNMMTRSTGLSFTKEHIEQAAKVTFLNVIGLSLLCTVIDGIRRKFMVDQPVQKIVKAAEQIMKGDFSVRIPPFHTFGYTNGFDVVADYLNQMAKELSGTETLRTDFIANVSHELKTPLAVIQNYGTMLQQPNLTEEKRMEYARAITDASRRLANLITNILKLNKLENQQIYPSVKTYDLGEQLCECLLSFEGAWEAKDLEIHADVEEDILVDNDAELLALVWNNLFSNAIKFTEPHGKVSLSLKAEDGYAVVQVSDTGCGIPPEIGKHIFEKFYQGDTSHATQGNGLGLALVKRVIEIIGGDISVSSEVGKGSIFTVKLKKKQEPSNRVLS</sequence>
<dbReference type="PROSITE" id="PS50885">
    <property type="entry name" value="HAMP"/>
    <property type="match status" value="1"/>
</dbReference>
<dbReference type="SUPFAM" id="SSF55874">
    <property type="entry name" value="ATPase domain of HSP90 chaperone/DNA topoisomerase II/histidine kinase"/>
    <property type="match status" value="1"/>
</dbReference>
<comment type="catalytic activity">
    <reaction evidence="1">
        <text>ATP + protein L-histidine = ADP + protein N-phospho-L-histidine.</text>
        <dbReference type="EC" id="2.7.13.3"/>
    </reaction>
</comment>
<keyword evidence="6 11" id="KW-0418">Kinase</keyword>
<dbReference type="InterPro" id="IPR004358">
    <property type="entry name" value="Sig_transdc_His_kin-like_C"/>
</dbReference>
<dbReference type="SMART" id="SM00388">
    <property type="entry name" value="HisKA"/>
    <property type="match status" value="1"/>
</dbReference>
<dbReference type="EMBL" id="JAKNHQ010000004">
    <property type="protein sequence ID" value="MCG4610265.1"/>
    <property type="molecule type" value="Genomic_DNA"/>
</dbReference>
<dbReference type="InterPro" id="IPR050736">
    <property type="entry name" value="Sensor_HK_Regulatory"/>
</dbReference>
<feature type="transmembrane region" description="Helical" evidence="8">
    <location>
        <begin position="20"/>
        <end position="41"/>
    </location>
</feature>
<evidence type="ECO:0000256" key="1">
    <source>
        <dbReference type="ARBA" id="ARBA00000085"/>
    </source>
</evidence>
<dbReference type="EC" id="2.7.13.3" evidence="3"/>
<dbReference type="RefSeq" id="WP_191362821.1">
    <property type="nucleotide sequence ID" value="NZ_JAKNHQ010000004.1"/>
</dbReference>
<evidence type="ECO:0000313" key="12">
    <source>
        <dbReference type="Proteomes" id="UP001298681"/>
    </source>
</evidence>
<keyword evidence="8" id="KW-0812">Transmembrane</keyword>
<evidence type="ECO:0000256" key="4">
    <source>
        <dbReference type="ARBA" id="ARBA00022553"/>
    </source>
</evidence>
<protein>
    <recommendedName>
        <fullName evidence="3">histidine kinase</fullName>
        <ecNumber evidence="3">2.7.13.3</ecNumber>
    </recommendedName>
</protein>
<dbReference type="Gene3D" id="3.30.565.10">
    <property type="entry name" value="Histidine kinase-like ATPase, C-terminal domain"/>
    <property type="match status" value="1"/>
</dbReference>
<dbReference type="Pfam" id="PF02518">
    <property type="entry name" value="HATPase_c"/>
    <property type="match status" value="1"/>
</dbReference>
<dbReference type="PRINTS" id="PR00344">
    <property type="entry name" value="BCTRLSENSOR"/>
</dbReference>
<keyword evidence="7" id="KW-0902">Two-component regulatory system</keyword>
<dbReference type="GO" id="GO:0016301">
    <property type="term" value="F:kinase activity"/>
    <property type="evidence" value="ECO:0007669"/>
    <property type="project" value="UniProtKB-KW"/>
</dbReference>
<evidence type="ECO:0000256" key="3">
    <source>
        <dbReference type="ARBA" id="ARBA00012438"/>
    </source>
</evidence>
<proteinExistence type="predicted"/>
<accession>A0ABS9MHH4</accession>
<evidence type="ECO:0000256" key="2">
    <source>
        <dbReference type="ARBA" id="ARBA00004370"/>
    </source>
</evidence>
<dbReference type="Proteomes" id="UP001298681">
    <property type="component" value="Unassembled WGS sequence"/>
</dbReference>
<name>A0ABS9MHH4_9FIRM</name>
<dbReference type="InterPro" id="IPR003594">
    <property type="entry name" value="HATPase_dom"/>
</dbReference>
<evidence type="ECO:0000259" key="10">
    <source>
        <dbReference type="PROSITE" id="PS50885"/>
    </source>
</evidence>
<evidence type="ECO:0000256" key="5">
    <source>
        <dbReference type="ARBA" id="ARBA00022679"/>
    </source>
</evidence>
<dbReference type="PROSITE" id="PS51257">
    <property type="entry name" value="PROKAR_LIPOPROTEIN"/>
    <property type="match status" value="1"/>
</dbReference>
<feature type="domain" description="Histidine kinase" evidence="9">
    <location>
        <begin position="147"/>
        <end position="361"/>
    </location>
</feature>
<reference evidence="11 12" key="1">
    <citation type="submission" date="2022-01" db="EMBL/GenBank/DDBJ databases">
        <title>Collection of gut derived symbiotic bacterial strains cultured from healthy donors.</title>
        <authorList>
            <person name="Lin H."/>
            <person name="Kohout C."/>
            <person name="Waligurski E."/>
            <person name="Pamer E.G."/>
        </authorList>
    </citation>
    <scope>NUCLEOTIDE SEQUENCE [LARGE SCALE GENOMIC DNA]</scope>
    <source>
        <strain evidence="11 12">DFI.7.58</strain>
    </source>
</reference>
<keyword evidence="8" id="KW-0472">Membrane</keyword>
<dbReference type="SUPFAM" id="SSF47384">
    <property type="entry name" value="Homodimeric domain of signal transducing histidine kinase"/>
    <property type="match status" value="1"/>
</dbReference>
<dbReference type="CDD" id="cd00075">
    <property type="entry name" value="HATPase"/>
    <property type="match status" value="1"/>
</dbReference>
<dbReference type="CDD" id="cd06225">
    <property type="entry name" value="HAMP"/>
    <property type="match status" value="1"/>
</dbReference>
<dbReference type="Gene3D" id="6.10.340.10">
    <property type="match status" value="1"/>
</dbReference>
<dbReference type="SMART" id="SM00387">
    <property type="entry name" value="HATPase_c"/>
    <property type="match status" value="1"/>
</dbReference>
<organism evidence="11 12">
    <name type="scientific">Anaeromassilibacillus senegalensis</name>
    <dbReference type="NCBI Taxonomy" id="1673717"/>
    <lineage>
        <taxon>Bacteria</taxon>
        <taxon>Bacillati</taxon>
        <taxon>Bacillota</taxon>
        <taxon>Clostridia</taxon>
        <taxon>Eubacteriales</taxon>
        <taxon>Acutalibacteraceae</taxon>
        <taxon>Anaeromassilibacillus</taxon>
    </lineage>
</organism>
<keyword evidence="8" id="KW-1133">Transmembrane helix</keyword>
<dbReference type="PANTHER" id="PTHR43711:SF26">
    <property type="entry name" value="SENSOR HISTIDINE KINASE RCSC"/>
    <property type="match status" value="1"/>
</dbReference>
<evidence type="ECO:0000256" key="8">
    <source>
        <dbReference type="SAM" id="Phobius"/>
    </source>
</evidence>
<evidence type="ECO:0000256" key="7">
    <source>
        <dbReference type="ARBA" id="ARBA00023012"/>
    </source>
</evidence>
<comment type="subcellular location">
    <subcellularLocation>
        <location evidence="2">Membrane</location>
    </subcellularLocation>
</comment>
<comment type="caution">
    <text evidence="11">The sequence shown here is derived from an EMBL/GenBank/DDBJ whole genome shotgun (WGS) entry which is preliminary data.</text>
</comment>
<keyword evidence="12" id="KW-1185">Reference proteome</keyword>
<dbReference type="InterPro" id="IPR003660">
    <property type="entry name" value="HAMP_dom"/>
</dbReference>
<evidence type="ECO:0000256" key="6">
    <source>
        <dbReference type="ARBA" id="ARBA00022777"/>
    </source>
</evidence>
<dbReference type="InterPro" id="IPR036097">
    <property type="entry name" value="HisK_dim/P_sf"/>
</dbReference>
<dbReference type="InterPro" id="IPR003661">
    <property type="entry name" value="HisK_dim/P_dom"/>
</dbReference>
<gene>
    <name evidence="11" type="ORF">L0P57_04895</name>
</gene>
<dbReference type="InterPro" id="IPR005467">
    <property type="entry name" value="His_kinase_dom"/>
</dbReference>
<keyword evidence="5" id="KW-0808">Transferase</keyword>
<feature type="domain" description="HAMP" evidence="10">
    <location>
        <begin position="83"/>
        <end position="139"/>
    </location>
</feature>
<dbReference type="Gene3D" id="1.10.287.130">
    <property type="match status" value="1"/>
</dbReference>
<evidence type="ECO:0000313" key="11">
    <source>
        <dbReference type="EMBL" id="MCG4610265.1"/>
    </source>
</evidence>
<keyword evidence="4" id="KW-0597">Phosphoprotein</keyword>
<dbReference type="Pfam" id="PF00512">
    <property type="entry name" value="HisKA"/>
    <property type="match status" value="1"/>
</dbReference>